<dbReference type="AlphaFoldDB" id="A0A923DYI0"/>
<proteinExistence type="predicted"/>
<gene>
    <name evidence="2" type="ORF">GM921_12895</name>
</gene>
<keyword evidence="3" id="KW-1185">Reference proteome</keyword>
<evidence type="ECO:0000313" key="2">
    <source>
        <dbReference type="EMBL" id="MBB2146391.1"/>
    </source>
</evidence>
<reference evidence="2" key="1">
    <citation type="submission" date="2019-11" db="EMBL/GenBank/DDBJ databases">
        <title>Description of Pedobacter sp. LMG 31464T.</title>
        <authorList>
            <person name="Carlier A."/>
            <person name="Qi S."/>
            <person name="Vandamme P."/>
        </authorList>
    </citation>
    <scope>NUCLEOTIDE SEQUENCE</scope>
    <source>
        <strain evidence="2">LMG 31464</strain>
    </source>
</reference>
<organism evidence="2 3">
    <name type="scientific">Pedobacter planticolens</name>
    <dbReference type="NCBI Taxonomy" id="2679964"/>
    <lineage>
        <taxon>Bacteria</taxon>
        <taxon>Pseudomonadati</taxon>
        <taxon>Bacteroidota</taxon>
        <taxon>Sphingobacteriia</taxon>
        <taxon>Sphingobacteriales</taxon>
        <taxon>Sphingobacteriaceae</taxon>
        <taxon>Pedobacter</taxon>
    </lineage>
</organism>
<feature type="signal peptide" evidence="1">
    <location>
        <begin position="1"/>
        <end position="17"/>
    </location>
</feature>
<accession>A0A923DYI0</accession>
<sequence length="208" mass="22955">MKKLMMSLCCLALLATACNSEKKDATSDGAKVDTTTTSQVDTAAMNKAWAAYMTPGDTHKMMAAADGKWNAEITMYYSSDQPPSVNKAVCENKMILGGRYQQSTYKGSFEGMPFEGINTLAYDNSKKIYVSTWVDNMGTGVMYLEGTFDVATKTMNMKGKATDVVSGKDITIRETMKFIDDNTQQMEMFDTKDGKEVKTMSISLKRAK</sequence>
<dbReference type="Pfam" id="PF07617">
    <property type="entry name" value="DUF1579"/>
    <property type="match status" value="1"/>
</dbReference>
<feature type="chain" id="PRO_5037801524" evidence="1">
    <location>
        <begin position="18"/>
        <end position="208"/>
    </location>
</feature>
<dbReference type="RefSeq" id="WP_182923049.1">
    <property type="nucleotide sequence ID" value="NZ_WNXD01000002.1"/>
</dbReference>
<dbReference type="InterPro" id="IPR011473">
    <property type="entry name" value="DUF1579"/>
</dbReference>
<dbReference type="PROSITE" id="PS51257">
    <property type="entry name" value="PROKAR_LIPOPROTEIN"/>
    <property type="match status" value="1"/>
</dbReference>
<evidence type="ECO:0000256" key="1">
    <source>
        <dbReference type="SAM" id="SignalP"/>
    </source>
</evidence>
<comment type="caution">
    <text evidence="2">The sequence shown here is derived from an EMBL/GenBank/DDBJ whole genome shotgun (WGS) entry which is preliminary data.</text>
</comment>
<name>A0A923DYI0_9SPHI</name>
<keyword evidence="1" id="KW-0732">Signal</keyword>
<dbReference type="Proteomes" id="UP000601055">
    <property type="component" value="Unassembled WGS sequence"/>
</dbReference>
<dbReference type="EMBL" id="WNXD01000002">
    <property type="protein sequence ID" value="MBB2146391.1"/>
    <property type="molecule type" value="Genomic_DNA"/>
</dbReference>
<evidence type="ECO:0000313" key="3">
    <source>
        <dbReference type="Proteomes" id="UP000601055"/>
    </source>
</evidence>
<protein>
    <submittedName>
        <fullName evidence="2">DUF1579 domain-containing protein</fullName>
    </submittedName>
</protein>